<dbReference type="PANTHER" id="PTHR11831">
    <property type="entry name" value="30S 40S RIBOSOMAL PROTEIN"/>
    <property type="match status" value="1"/>
</dbReference>
<proteinExistence type="inferred from homology"/>
<evidence type="ECO:0000313" key="12">
    <source>
        <dbReference type="Proteomes" id="UP000034325"/>
    </source>
</evidence>
<comment type="similarity">
    <text evidence="1 7 8">Belongs to the universal ribosomal protein uS4 family.</text>
</comment>
<dbReference type="HAMAP" id="MF_01306_B">
    <property type="entry name" value="Ribosomal_uS4_B"/>
    <property type="match status" value="1"/>
</dbReference>
<keyword evidence="4 7" id="KW-0689">Ribosomal protein</keyword>
<keyword evidence="2 7" id="KW-0699">rRNA-binding</keyword>
<dbReference type="InterPro" id="IPR001912">
    <property type="entry name" value="Ribosomal_uS4_N"/>
</dbReference>
<feature type="domain" description="Small ribosomal subunit protein uS4 N-terminal" evidence="10">
    <location>
        <begin position="19"/>
        <end position="107"/>
    </location>
</feature>
<dbReference type="Proteomes" id="UP000034325">
    <property type="component" value="Unassembled WGS sequence"/>
</dbReference>
<reference evidence="11 12" key="1">
    <citation type="journal article" date="2015" name="Nature">
        <title>rRNA introns, odd ribosomes, and small enigmatic genomes across a large radiation of phyla.</title>
        <authorList>
            <person name="Brown C.T."/>
            <person name="Hug L.A."/>
            <person name="Thomas B.C."/>
            <person name="Sharon I."/>
            <person name="Castelle C.J."/>
            <person name="Singh A."/>
            <person name="Wilkins M.J."/>
            <person name="Williams K.H."/>
            <person name="Banfield J.F."/>
        </authorList>
    </citation>
    <scope>NUCLEOTIDE SEQUENCE [LARGE SCALE GENOMIC DNA]</scope>
</reference>
<comment type="caution">
    <text evidence="11">The sequence shown here is derived from an EMBL/GenBank/DDBJ whole genome shotgun (WGS) entry which is preliminary data.</text>
</comment>
<accession>A0A0G0M3J9</accession>
<dbReference type="GO" id="GO:0006412">
    <property type="term" value="P:translation"/>
    <property type="evidence" value="ECO:0007669"/>
    <property type="project" value="UniProtKB-UniRule"/>
</dbReference>
<name>A0A0G0M3J9_9BACT</name>
<dbReference type="PROSITE" id="PS50889">
    <property type="entry name" value="S4"/>
    <property type="match status" value="1"/>
</dbReference>
<dbReference type="InterPro" id="IPR022801">
    <property type="entry name" value="Ribosomal_uS4"/>
</dbReference>
<comment type="function">
    <text evidence="7">With S5 and S12 plays an important role in translational accuracy.</text>
</comment>
<dbReference type="AlphaFoldDB" id="A0A0G0M3J9"/>
<evidence type="ECO:0000256" key="1">
    <source>
        <dbReference type="ARBA" id="ARBA00007465"/>
    </source>
</evidence>
<dbReference type="EMBL" id="LBWA01000007">
    <property type="protein sequence ID" value="KKQ97882.1"/>
    <property type="molecule type" value="Genomic_DNA"/>
</dbReference>
<evidence type="ECO:0000313" key="11">
    <source>
        <dbReference type="EMBL" id="KKQ97882.1"/>
    </source>
</evidence>
<dbReference type="Pfam" id="PF01479">
    <property type="entry name" value="S4"/>
    <property type="match status" value="1"/>
</dbReference>
<feature type="domain" description="RNA-binding S4" evidence="9">
    <location>
        <begin position="108"/>
        <end position="172"/>
    </location>
</feature>
<dbReference type="GO" id="GO:0019843">
    <property type="term" value="F:rRNA binding"/>
    <property type="evidence" value="ECO:0007669"/>
    <property type="project" value="UniProtKB-UniRule"/>
</dbReference>
<evidence type="ECO:0000256" key="2">
    <source>
        <dbReference type="ARBA" id="ARBA00022730"/>
    </source>
</evidence>
<evidence type="ECO:0000259" key="10">
    <source>
        <dbReference type="SMART" id="SM01390"/>
    </source>
</evidence>
<dbReference type="InterPro" id="IPR002942">
    <property type="entry name" value="S4_RNA-bd"/>
</dbReference>
<dbReference type="GO" id="GO:0003735">
    <property type="term" value="F:structural constituent of ribosome"/>
    <property type="evidence" value="ECO:0007669"/>
    <property type="project" value="InterPro"/>
</dbReference>
<dbReference type="InterPro" id="IPR018079">
    <property type="entry name" value="Ribosomal_uS4_CS"/>
</dbReference>
<evidence type="ECO:0000256" key="7">
    <source>
        <dbReference type="HAMAP-Rule" id="MF_01306"/>
    </source>
</evidence>
<comment type="function">
    <text evidence="7">One of the primary rRNA binding proteins, it binds directly to 16S rRNA where it nucleates assembly of the body of the 30S subunit.</text>
</comment>
<dbReference type="Gene3D" id="1.10.1050.10">
    <property type="entry name" value="Ribosomal Protein S4 Delta 41, Chain A, domain 1"/>
    <property type="match status" value="1"/>
</dbReference>
<dbReference type="SMART" id="SM00363">
    <property type="entry name" value="S4"/>
    <property type="match status" value="1"/>
</dbReference>
<organism evidence="11 12">
    <name type="scientific">Candidatus Woesebacteria bacterium GW2011_GWA1_39_12</name>
    <dbReference type="NCBI Taxonomy" id="1618549"/>
    <lineage>
        <taxon>Bacteria</taxon>
        <taxon>Candidatus Woeseibacteriota</taxon>
    </lineage>
</organism>
<dbReference type="Gene3D" id="3.10.290.10">
    <property type="entry name" value="RNA-binding S4 domain"/>
    <property type="match status" value="1"/>
</dbReference>
<dbReference type="NCBIfam" id="TIGR01017">
    <property type="entry name" value="rpsD_bact"/>
    <property type="match status" value="1"/>
</dbReference>
<evidence type="ECO:0000256" key="4">
    <source>
        <dbReference type="ARBA" id="ARBA00022980"/>
    </source>
</evidence>
<dbReference type="PANTHER" id="PTHR11831:SF4">
    <property type="entry name" value="SMALL RIBOSOMAL SUBUNIT PROTEIN US4M"/>
    <property type="match status" value="1"/>
</dbReference>
<evidence type="ECO:0000256" key="8">
    <source>
        <dbReference type="RuleBase" id="RU003699"/>
    </source>
</evidence>
<keyword evidence="3 7" id="KW-0694">RNA-binding</keyword>
<dbReference type="SUPFAM" id="SSF55174">
    <property type="entry name" value="Alpha-L RNA-binding motif"/>
    <property type="match status" value="1"/>
</dbReference>
<gene>
    <name evidence="7" type="primary">rpsD</name>
    <name evidence="11" type="ORF">UT23_C0007G0020</name>
</gene>
<evidence type="ECO:0000256" key="6">
    <source>
        <dbReference type="ARBA" id="ARBA00035254"/>
    </source>
</evidence>
<dbReference type="Pfam" id="PF00163">
    <property type="entry name" value="Ribosomal_S4"/>
    <property type="match status" value="1"/>
</dbReference>
<evidence type="ECO:0000256" key="3">
    <source>
        <dbReference type="ARBA" id="ARBA00022884"/>
    </source>
</evidence>
<dbReference type="GO" id="GO:0042274">
    <property type="term" value="P:ribosomal small subunit biogenesis"/>
    <property type="evidence" value="ECO:0007669"/>
    <property type="project" value="TreeGrafter"/>
</dbReference>
<dbReference type="PATRIC" id="fig|1618549.4.peg.690"/>
<dbReference type="CDD" id="cd00165">
    <property type="entry name" value="S4"/>
    <property type="match status" value="1"/>
</dbReference>
<dbReference type="FunFam" id="3.10.290.10:FF:000001">
    <property type="entry name" value="30S ribosomal protein S4"/>
    <property type="match status" value="1"/>
</dbReference>
<dbReference type="InterPro" id="IPR036986">
    <property type="entry name" value="S4_RNA-bd_sf"/>
</dbReference>
<dbReference type="GO" id="GO:0015935">
    <property type="term" value="C:small ribosomal subunit"/>
    <property type="evidence" value="ECO:0007669"/>
    <property type="project" value="InterPro"/>
</dbReference>
<dbReference type="InterPro" id="IPR005709">
    <property type="entry name" value="Ribosomal_uS4_bac-type"/>
</dbReference>
<dbReference type="SMART" id="SM01390">
    <property type="entry name" value="Ribosomal_S4"/>
    <property type="match status" value="1"/>
</dbReference>
<dbReference type="PROSITE" id="PS00632">
    <property type="entry name" value="RIBOSOMAL_S4"/>
    <property type="match status" value="1"/>
</dbReference>
<keyword evidence="5 7" id="KW-0687">Ribonucleoprotein</keyword>
<evidence type="ECO:0000259" key="9">
    <source>
        <dbReference type="SMART" id="SM00363"/>
    </source>
</evidence>
<evidence type="ECO:0000256" key="5">
    <source>
        <dbReference type="ARBA" id="ARBA00023274"/>
    </source>
</evidence>
<sequence>MEIGNWKLEIGARATNMARYTGPKDRQSRREGYDLFGKGSKLTRINIPPGIHGPRGVRGPSQYGRQLREKQKVKRMYGLMERQFKRYVVRALKTRGNTGEMLLSLLERRLDNVVYRLGFAPTRASARQFVSHRHVFVDGKRVNIPSFELKQGNTISLSSKAIKIPSIKKQLEEEHKLPSWIARKAAVGKIIGLPKREDIVEPVSEQDIVEFYSR</sequence>
<comment type="subunit">
    <text evidence="7">Part of the 30S ribosomal subunit. Contacts protein S5. The interaction surface between S4 and S5 is involved in control of translational fidelity.</text>
</comment>
<dbReference type="NCBIfam" id="NF003717">
    <property type="entry name" value="PRK05327.1"/>
    <property type="match status" value="1"/>
</dbReference>
<protein>
    <recommendedName>
        <fullName evidence="6 7">Small ribosomal subunit protein uS4</fullName>
    </recommendedName>
</protein>